<organism evidence="5 6">
    <name type="scientific">Trapa incisa</name>
    <dbReference type="NCBI Taxonomy" id="236973"/>
    <lineage>
        <taxon>Eukaryota</taxon>
        <taxon>Viridiplantae</taxon>
        <taxon>Streptophyta</taxon>
        <taxon>Embryophyta</taxon>
        <taxon>Tracheophyta</taxon>
        <taxon>Spermatophyta</taxon>
        <taxon>Magnoliopsida</taxon>
        <taxon>eudicotyledons</taxon>
        <taxon>Gunneridae</taxon>
        <taxon>Pentapetalae</taxon>
        <taxon>rosids</taxon>
        <taxon>malvids</taxon>
        <taxon>Myrtales</taxon>
        <taxon>Lythraceae</taxon>
        <taxon>Trapa</taxon>
    </lineage>
</organism>
<evidence type="ECO:0000256" key="1">
    <source>
        <dbReference type="ARBA" id="ARBA00005485"/>
    </source>
</evidence>
<dbReference type="Pfam" id="PF05701">
    <property type="entry name" value="WEMBL"/>
    <property type="match status" value="1"/>
</dbReference>
<feature type="compositionally biased region" description="Polar residues" evidence="4">
    <location>
        <begin position="61"/>
        <end position="72"/>
    </location>
</feature>
<feature type="coiled-coil region" evidence="3">
    <location>
        <begin position="209"/>
        <end position="236"/>
    </location>
</feature>
<evidence type="ECO:0008006" key="7">
    <source>
        <dbReference type="Google" id="ProtNLM"/>
    </source>
</evidence>
<evidence type="ECO:0000313" key="6">
    <source>
        <dbReference type="Proteomes" id="UP001345219"/>
    </source>
</evidence>
<dbReference type="PANTHER" id="PTHR32054:SF42">
    <property type="entry name" value="WEB FAMILY PROTEIN"/>
    <property type="match status" value="1"/>
</dbReference>
<evidence type="ECO:0000256" key="4">
    <source>
        <dbReference type="SAM" id="MobiDB-lite"/>
    </source>
</evidence>
<dbReference type="InterPro" id="IPR008545">
    <property type="entry name" value="Web"/>
</dbReference>
<protein>
    <recommendedName>
        <fullName evidence="7">WEB family protein</fullName>
    </recommendedName>
</protein>
<dbReference type="GO" id="GO:0009904">
    <property type="term" value="P:chloroplast accumulation movement"/>
    <property type="evidence" value="ECO:0007669"/>
    <property type="project" value="TreeGrafter"/>
</dbReference>
<dbReference type="AlphaFoldDB" id="A0AAN7GIR8"/>
<sequence length="616" mass="69009">MLFTVGSILGLSSVNQWSISFLLLESPRTKGPSHEKLLLLEDPPFSGHLKGPKKMVNSNIRIKENSQNSAESQRGEVGEIDTRAPFQSVKAAVSLFGEVALKRKPTIRRNRTTSSENVIDKETQLLLAQKEISRIKHQLEGAETTKSKALSELEKAKRTVQDLTTKLTSAVESKRHAIEATEAVKHKAKHLERVKSQNLAGTKACKSELDTTRDQYRIAAAELDAAKQELTKIRQDFDTTLDAKLAAFQQAAEAQRTAKVNAEKAGELTKQIEGMKVSLEHLKATSLQAQEEHARVVEEKGRRIKECKEAKEEAERKLAGLRREYDPELVKVLEVQLAEATGEIEVLQEEMKRVHASDMDSVKVVTMELNEATRTLQRVAEEEASHREMATNLRKELDGLRKERTTLEGLQEELERTRSALKVAQEGETAAICEMLSAPRKITMEIEESLKEAEKMRSQAEEYRREIEASRKAAEEAERELQAALASVELAKSAEKGVVEQVKQLSGKPEEKVVGSGWIKIPVQEFDTLTMKVEESTNLAEMKMAAATFQLEAVNAKRVEAEKKKEAILKEIEEVKAATEEALRQAEMAEAAKRTLEGELNRRRQEEHDQAVAEET</sequence>
<dbReference type="PANTHER" id="PTHR32054">
    <property type="entry name" value="HEAVY CHAIN, PUTATIVE, EXPRESSED-RELATED-RELATED"/>
    <property type="match status" value="1"/>
</dbReference>
<comment type="caution">
    <text evidence="5">The sequence shown here is derived from an EMBL/GenBank/DDBJ whole genome shotgun (WGS) entry which is preliminary data.</text>
</comment>
<dbReference type="GO" id="GO:0005829">
    <property type="term" value="C:cytosol"/>
    <property type="evidence" value="ECO:0007669"/>
    <property type="project" value="TreeGrafter"/>
</dbReference>
<accession>A0AAN7GIR8</accession>
<reference evidence="5 6" key="1">
    <citation type="journal article" date="2023" name="Hortic Res">
        <title>Pangenome of water caltrop reveals structural variations and asymmetric subgenome divergence after allopolyploidization.</title>
        <authorList>
            <person name="Zhang X."/>
            <person name="Chen Y."/>
            <person name="Wang L."/>
            <person name="Yuan Y."/>
            <person name="Fang M."/>
            <person name="Shi L."/>
            <person name="Lu R."/>
            <person name="Comes H.P."/>
            <person name="Ma Y."/>
            <person name="Chen Y."/>
            <person name="Huang G."/>
            <person name="Zhou Y."/>
            <person name="Zheng Z."/>
            <person name="Qiu Y."/>
        </authorList>
    </citation>
    <scope>NUCLEOTIDE SEQUENCE [LARGE SCALE GENOMIC DNA]</scope>
    <source>
        <tissue evidence="5">Roots</tissue>
    </source>
</reference>
<dbReference type="Proteomes" id="UP001345219">
    <property type="component" value="Chromosome 1"/>
</dbReference>
<proteinExistence type="inferred from homology"/>
<feature type="coiled-coil region" evidence="3">
    <location>
        <begin position="139"/>
        <end position="173"/>
    </location>
</feature>
<feature type="coiled-coil region" evidence="3">
    <location>
        <begin position="297"/>
        <end position="494"/>
    </location>
</feature>
<feature type="region of interest" description="Disordered" evidence="4">
    <location>
        <begin position="588"/>
        <end position="616"/>
    </location>
</feature>
<feature type="region of interest" description="Disordered" evidence="4">
    <location>
        <begin position="61"/>
        <end position="81"/>
    </location>
</feature>
<gene>
    <name evidence="5" type="ORF">SAY87_000475</name>
</gene>
<evidence type="ECO:0000256" key="3">
    <source>
        <dbReference type="SAM" id="Coils"/>
    </source>
</evidence>
<evidence type="ECO:0000256" key="2">
    <source>
        <dbReference type="ARBA" id="ARBA00023054"/>
    </source>
</evidence>
<dbReference type="EMBL" id="JAXIOK010000023">
    <property type="protein sequence ID" value="KAK4742474.1"/>
    <property type="molecule type" value="Genomic_DNA"/>
</dbReference>
<dbReference type="GO" id="GO:0009903">
    <property type="term" value="P:chloroplast avoidance movement"/>
    <property type="evidence" value="ECO:0007669"/>
    <property type="project" value="TreeGrafter"/>
</dbReference>
<keyword evidence="2 3" id="KW-0175">Coiled coil</keyword>
<comment type="similarity">
    <text evidence="1">Belongs to the WEB family.</text>
</comment>
<keyword evidence="6" id="KW-1185">Reference proteome</keyword>
<feature type="compositionally biased region" description="Basic and acidic residues" evidence="4">
    <location>
        <begin position="590"/>
        <end position="616"/>
    </location>
</feature>
<evidence type="ECO:0000313" key="5">
    <source>
        <dbReference type="EMBL" id="KAK4742474.1"/>
    </source>
</evidence>
<name>A0AAN7GIR8_9MYRT</name>